<evidence type="ECO:0000313" key="2">
    <source>
        <dbReference type="EMBL" id="CDW86715.1"/>
    </source>
</evidence>
<gene>
    <name evidence="2" type="primary">Contig12242.g13079</name>
    <name evidence="2" type="ORF">STYLEM_15813</name>
</gene>
<dbReference type="AlphaFoldDB" id="A0A078AW69"/>
<protein>
    <submittedName>
        <fullName evidence="2">Uncharacterized protein</fullName>
    </submittedName>
</protein>
<feature type="transmembrane region" description="Helical" evidence="1">
    <location>
        <begin position="9"/>
        <end position="26"/>
    </location>
</feature>
<feature type="transmembrane region" description="Helical" evidence="1">
    <location>
        <begin position="76"/>
        <end position="104"/>
    </location>
</feature>
<accession>A0A078AW69</accession>
<evidence type="ECO:0000313" key="3">
    <source>
        <dbReference type="Proteomes" id="UP000039865"/>
    </source>
</evidence>
<name>A0A078AW69_STYLE</name>
<evidence type="ECO:0000256" key="1">
    <source>
        <dbReference type="SAM" id="Phobius"/>
    </source>
</evidence>
<proteinExistence type="predicted"/>
<dbReference type="EMBL" id="CCKQ01014909">
    <property type="protein sequence ID" value="CDW86715.1"/>
    <property type="molecule type" value="Genomic_DNA"/>
</dbReference>
<keyword evidence="1" id="KW-0472">Membrane</keyword>
<keyword evidence="3" id="KW-1185">Reference proteome</keyword>
<feature type="transmembrane region" description="Helical" evidence="1">
    <location>
        <begin position="46"/>
        <end position="64"/>
    </location>
</feature>
<keyword evidence="1" id="KW-0812">Transmembrane</keyword>
<dbReference type="Proteomes" id="UP000039865">
    <property type="component" value="Unassembled WGS sequence"/>
</dbReference>
<sequence length="202" mass="23085">MPADTKKYLVHDIVVLVILIILFFINRSAIPATASSGVKTLHLVEYIISWVIQIVLVVFDYLNLPNQVGAMRSSALIYLIGVFAVTIKMGVFNIWFILFFFALLPYQLILWVDTAEMVNGEEKELNHDESHQPFIDRDQSNQPFTYQRTFIRQETQLDNPVIISQQEKILQDIAAQRAAFFQQQRSLPVGQVDNNNEGANNA</sequence>
<keyword evidence="1" id="KW-1133">Transmembrane helix</keyword>
<reference evidence="2 3" key="1">
    <citation type="submission" date="2014-06" db="EMBL/GenBank/DDBJ databases">
        <authorList>
            <person name="Swart Estienne"/>
        </authorList>
    </citation>
    <scope>NUCLEOTIDE SEQUENCE [LARGE SCALE GENOMIC DNA]</scope>
    <source>
        <strain evidence="2 3">130c</strain>
    </source>
</reference>
<organism evidence="2 3">
    <name type="scientific">Stylonychia lemnae</name>
    <name type="common">Ciliate</name>
    <dbReference type="NCBI Taxonomy" id="5949"/>
    <lineage>
        <taxon>Eukaryota</taxon>
        <taxon>Sar</taxon>
        <taxon>Alveolata</taxon>
        <taxon>Ciliophora</taxon>
        <taxon>Intramacronucleata</taxon>
        <taxon>Spirotrichea</taxon>
        <taxon>Stichotrichia</taxon>
        <taxon>Sporadotrichida</taxon>
        <taxon>Oxytrichidae</taxon>
        <taxon>Stylonychinae</taxon>
        <taxon>Stylonychia</taxon>
    </lineage>
</organism>
<dbReference type="InParanoid" id="A0A078AW69"/>